<keyword evidence="1" id="KW-0732">Signal</keyword>
<dbReference type="AlphaFoldDB" id="A0ABD3MMQ7"/>
<gene>
    <name evidence="2" type="ORF">ACHAWU_003986</name>
</gene>
<dbReference type="EMBL" id="JALLBG020000108">
    <property type="protein sequence ID" value="KAL3764174.1"/>
    <property type="molecule type" value="Genomic_DNA"/>
</dbReference>
<evidence type="ECO:0000313" key="3">
    <source>
        <dbReference type="Proteomes" id="UP001530293"/>
    </source>
</evidence>
<sequence>MKNISACAAIAVLLCTNTVEAFSHVNGKGSIRCSTHLYAAEASKSRRDFFSVGIVSTGVAIASTILLSPLPCVADVSDGNALPQGAAQFSRVLKVRSQLQSVAKRVTEQPSEINKAEWDKIDDFLRTVYSSGEDMKVIAKGIYDPTKKTKADEDIKLLQSLVQVAQKPISKQDAAGFGVVAAKADNLFEEFFDLLRDIPDEL</sequence>
<evidence type="ECO:0000313" key="2">
    <source>
        <dbReference type="EMBL" id="KAL3764174.1"/>
    </source>
</evidence>
<dbReference type="Proteomes" id="UP001530293">
    <property type="component" value="Unassembled WGS sequence"/>
</dbReference>
<evidence type="ECO:0000256" key="1">
    <source>
        <dbReference type="SAM" id="SignalP"/>
    </source>
</evidence>
<feature type="chain" id="PRO_5044866663" evidence="1">
    <location>
        <begin position="22"/>
        <end position="202"/>
    </location>
</feature>
<organism evidence="2 3">
    <name type="scientific">Discostella pseudostelligera</name>
    <dbReference type="NCBI Taxonomy" id="259834"/>
    <lineage>
        <taxon>Eukaryota</taxon>
        <taxon>Sar</taxon>
        <taxon>Stramenopiles</taxon>
        <taxon>Ochrophyta</taxon>
        <taxon>Bacillariophyta</taxon>
        <taxon>Coscinodiscophyceae</taxon>
        <taxon>Thalassiosirophycidae</taxon>
        <taxon>Stephanodiscales</taxon>
        <taxon>Stephanodiscaceae</taxon>
        <taxon>Discostella</taxon>
    </lineage>
</organism>
<comment type="caution">
    <text evidence="2">The sequence shown here is derived from an EMBL/GenBank/DDBJ whole genome shotgun (WGS) entry which is preliminary data.</text>
</comment>
<protein>
    <submittedName>
        <fullName evidence="2">Uncharacterized protein</fullName>
    </submittedName>
</protein>
<reference evidence="2 3" key="1">
    <citation type="submission" date="2024-10" db="EMBL/GenBank/DDBJ databases">
        <title>Updated reference genomes for cyclostephanoid diatoms.</title>
        <authorList>
            <person name="Roberts W.R."/>
            <person name="Alverson A.J."/>
        </authorList>
    </citation>
    <scope>NUCLEOTIDE SEQUENCE [LARGE SCALE GENOMIC DNA]</scope>
    <source>
        <strain evidence="2 3">AJA232-27</strain>
    </source>
</reference>
<keyword evidence="3" id="KW-1185">Reference proteome</keyword>
<proteinExistence type="predicted"/>
<feature type="signal peptide" evidence="1">
    <location>
        <begin position="1"/>
        <end position="21"/>
    </location>
</feature>
<accession>A0ABD3MMQ7</accession>
<name>A0ABD3MMQ7_9STRA</name>